<dbReference type="PANTHER" id="PTHR21716">
    <property type="entry name" value="TRANSMEMBRANE PROTEIN"/>
    <property type="match status" value="1"/>
</dbReference>
<evidence type="ECO:0000256" key="1">
    <source>
        <dbReference type="ARBA" id="ARBA00004141"/>
    </source>
</evidence>
<feature type="transmembrane region" description="Helical" evidence="7">
    <location>
        <begin position="281"/>
        <end position="302"/>
    </location>
</feature>
<evidence type="ECO:0000256" key="7">
    <source>
        <dbReference type="SAM" id="Phobius"/>
    </source>
</evidence>
<evidence type="ECO:0000256" key="4">
    <source>
        <dbReference type="ARBA" id="ARBA00022989"/>
    </source>
</evidence>
<keyword evidence="5 7" id="KW-0472">Membrane</keyword>
<feature type="transmembrane region" description="Helical" evidence="7">
    <location>
        <begin position="88"/>
        <end position="109"/>
    </location>
</feature>
<evidence type="ECO:0000256" key="3">
    <source>
        <dbReference type="ARBA" id="ARBA00022692"/>
    </source>
</evidence>
<dbReference type="RefSeq" id="WP_204391010.1">
    <property type="nucleotide sequence ID" value="NZ_JAFBBW010000001.1"/>
</dbReference>
<proteinExistence type="inferred from homology"/>
<evidence type="ECO:0000256" key="6">
    <source>
        <dbReference type="SAM" id="MobiDB-lite"/>
    </source>
</evidence>
<sequence>MWRTRKRATTGTAAAEPDSERAPATLPNPHRNAYILMGIGGGVLAFFGLAAIAGVFAPVFFAFVLTICAHPLRLALEKRGVPRGLATGAVITVVILLLVGFGYALLVAISQFGVLLSDYSDDIEAAGQDFAAWLTSIGIGSEEIHAMATDFDPSALLDFLGGIVGGLTGWISLLVIIFTMLLLMAMDAAYLPYLRRQLVPVRPLLVPAFVGYGDNVRRYMVVTTMLGLAQGIIDSVVLLVLGVPGAFIWGLLAFVCSFIPNIGYFIALIPPVVFGALEGGWPTAIAVIVVYALVNGVIQSVIQPRMIGKAVSLSQAITFFSVLFWAVVVGPIGAILAIPLTLLVRLLLVDTNPSMTWIQPMLGDVTETKEIMAESDAAARAARAARRVGGAKKED</sequence>
<evidence type="ECO:0000256" key="5">
    <source>
        <dbReference type="ARBA" id="ARBA00023136"/>
    </source>
</evidence>
<keyword evidence="9" id="KW-1185">Reference proteome</keyword>
<feature type="transmembrane region" description="Helical" evidence="7">
    <location>
        <begin position="159"/>
        <end position="186"/>
    </location>
</feature>
<feature type="transmembrane region" description="Helical" evidence="7">
    <location>
        <begin position="219"/>
        <end position="241"/>
    </location>
</feature>
<evidence type="ECO:0000313" key="8">
    <source>
        <dbReference type="EMBL" id="MFC4828097.1"/>
    </source>
</evidence>
<dbReference type="Pfam" id="PF01594">
    <property type="entry name" value="AI-2E_transport"/>
    <property type="match status" value="1"/>
</dbReference>
<comment type="subcellular location">
    <subcellularLocation>
        <location evidence="1">Membrane</location>
        <topology evidence="1">Multi-pass membrane protein</topology>
    </subcellularLocation>
</comment>
<feature type="transmembrane region" description="Helical" evidence="7">
    <location>
        <begin position="247"/>
        <end position="269"/>
    </location>
</feature>
<comment type="caution">
    <text evidence="8">The sequence shown here is derived from an EMBL/GenBank/DDBJ whole genome shotgun (WGS) entry which is preliminary data.</text>
</comment>
<dbReference type="PANTHER" id="PTHR21716:SF64">
    <property type="entry name" value="AI-2 TRANSPORT PROTEIN TQSA"/>
    <property type="match status" value="1"/>
</dbReference>
<feature type="transmembrane region" description="Helical" evidence="7">
    <location>
        <begin position="322"/>
        <end position="348"/>
    </location>
</feature>
<dbReference type="Proteomes" id="UP001595960">
    <property type="component" value="Unassembled WGS sequence"/>
</dbReference>
<name>A0ABV9R3T0_9MICO</name>
<evidence type="ECO:0000313" key="9">
    <source>
        <dbReference type="Proteomes" id="UP001595960"/>
    </source>
</evidence>
<feature type="region of interest" description="Disordered" evidence="6">
    <location>
        <begin position="1"/>
        <end position="25"/>
    </location>
</feature>
<comment type="similarity">
    <text evidence="2">Belongs to the autoinducer-2 exporter (AI-2E) (TC 2.A.86) family.</text>
</comment>
<accession>A0ABV9R3T0</accession>
<dbReference type="InterPro" id="IPR002549">
    <property type="entry name" value="AI-2E-like"/>
</dbReference>
<organism evidence="8 9">
    <name type="scientific">Agromyces aurantiacus</name>
    <dbReference type="NCBI Taxonomy" id="165814"/>
    <lineage>
        <taxon>Bacteria</taxon>
        <taxon>Bacillati</taxon>
        <taxon>Actinomycetota</taxon>
        <taxon>Actinomycetes</taxon>
        <taxon>Micrococcales</taxon>
        <taxon>Microbacteriaceae</taxon>
        <taxon>Agromyces</taxon>
    </lineage>
</organism>
<protein>
    <submittedName>
        <fullName evidence="8">AI-2E family transporter</fullName>
    </submittedName>
</protein>
<keyword evidence="4 7" id="KW-1133">Transmembrane helix</keyword>
<reference evidence="9" key="1">
    <citation type="journal article" date="2019" name="Int. J. Syst. Evol. Microbiol.">
        <title>The Global Catalogue of Microorganisms (GCM) 10K type strain sequencing project: providing services to taxonomists for standard genome sequencing and annotation.</title>
        <authorList>
            <consortium name="The Broad Institute Genomics Platform"/>
            <consortium name="The Broad Institute Genome Sequencing Center for Infectious Disease"/>
            <person name="Wu L."/>
            <person name="Ma J."/>
        </authorList>
    </citation>
    <scope>NUCLEOTIDE SEQUENCE [LARGE SCALE GENOMIC DNA]</scope>
    <source>
        <strain evidence="9">CGMCC 1.12192</strain>
    </source>
</reference>
<evidence type="ECO:0000256" key="2">
    <source>
        <dbReference type="ARBA" id="ARBA00009773"/>
    </source>
</evidence>
<gene>
    <name evidence="8" type="ORF">ACFPER_04790</name>
</gene>
<dbReference type="EMBL" id="JBHSJC010000001">
    <property type="protein sequence ID" value="MFC4828097.1"/>
    <property type="molecule type" value="Genomic_DNA"/>
</dbReference>
<keyword evidence="3 7" id="KW-0812">Transmembrane</keyword>